<feature type="domain" description="N-acetyltransferase" evidence="1">
    <location>
        <begin position="6"/>
        <end position="153"/>
    </location>
</feature>
<name>A0ABD5NSG7_9EURY</name>
<proteinExistence type="predicted"/>
<dbReference type="RefSeq" id="WP_256533218.1">
    <property type="nucleotide sequence ID" value="NZ_CP101824.1"/>
</dbReference>
<dbReference type="GeneID" id="73902332"/>
<dbReference type="AlphaFoldDB" id="A0ABD5NSG7"/>
<keyword evidence="3" id="KW-1185">Reference proteome</keyword>
<comment type="caution">
    <text evidence="2">The sequence shown here is derived from an EMBL/GenBank/DDBJ whole genome shotgun (WGS) entry which is preliminary data.</text>
</comment>
<evidence type="ECO:0000313" key="2">
    <source>
        <dbReference type="EMBL" id="MFC3959706.1"/>
    </source>
</evidence>
<dbReference type="GO" id="GO:0016746">
    <property type="term" value="F:acyltransferase activity"/>
    <property type="evidence" value="ECO:0007669"/>
    <property type="project" value="UniProtKB-KW"/>
</dbReference>
<dbReference type="Gene3D" id="3.40.630.30">
    <property type="match status" value="1"/>
</dbReference>
<keyword evidence="2" id="KW-0808">Transferase</keyword>
<evidence type="ECO:0000313" key="3">
    <source>
        <dbReference type="Proteomes" id="UP001595846"/>
    </source>
</evidence>
<reference evidence="2 3" key="1">
    <citation type="journal article" date="2019" name="Int. J. Syst. Evol. Microbiol.">
        <title>The Global Catalogue of Microorganisms (GCM) 10K type strain sequencing project: providing services to taxonomists for standard genome sequencing and annotation.</title>
        <authorList>
            <consortium name="The Broad Institute Genomics Platform"/>
            <consortium name="The Broad Institute Genome Sequencing Center for Infectious Disease"/>
            <person name="Wu L."/>
            <person name="Ma J."/>
        </authorList>
    </citation>
    <scope>NUCLEOTIDE SEQUENCE [LARGE SCALE GENOMIC DNA]</scope>
    <source>
        <strain evidence="2 3">IBRC-M 10256</strain>
    </source>
</reference>
<sequence>MARSSERVRPATTDDSLDVRRILDAAVLEFAALEPRIDADDVLVATTDAGTVRGVIVLEPAASAAVTEGIEPSPERTGSERLDDRGAHIDAIAVRNSHRSRGIGTALVEAALEREGRLTAHFDVGVRPFYEGLGFDIVALDSDRYAGVRERRE</sequence>
<organism evidence="2 3">
    <name type="scientific">Halovivax cerinus</name>
    <dbReference type="NCBI Taxonomy" id="1487865"/>
    <lineage>
        <taxon>Archaea</taxon>
        <taxon>Methanobacteriati</taxon>
        <taxon>Methanobacteriota</taxon>
        <taxon>Stenosarchaea group</taxon>
        <taxon>Halobacteria</taxon>
        <taxon>Halobacteriales</taxon>
        <taxon>Natrialbaceae</taxon>
        <taxon>Halovivax</taxon>
    </lineage>
</organism>
<dbReference type="Pfam" id="PF13508">
    <property type="entry name" value="Acetyltransf_7"/>
    <property type="match status" value="1"/>
</dbReference>
<dbReference type="Proteomes" id="UP001595846">
    <property type="component" value="Unassembled WGS sequence"/>
</dbReference>
<accession>A0ABD5NSG7</accession>
<dbReference type="InterPro" id="IPR016181">
    <property type="entry name" value="Acyl_CoA_acyltransferase"/>
</dbReference>
<dbReference type="SUPFAM" id="SSF55729">
    <property type="entry name" value="Acyl-CoA N-acyltransferases (Nat)"/>
    <property type="match status" value="1"/>
</dbReference>
<dbReference type="PROSITE" id="PS51186">
    <property type="entry name" value="GNAT"/>
    <property type="match status" value="1"/>
</dbReference>
<dbReference type="CDD" id="cd04301">
    <property type="entry name" value="NAT_SF"/>
    <property type="match status" value="1"/>
</dbReference>
<keyword evidence="2" id="KW-0012">Acyltransferase</keyword>
<dbReference type="EC" id="2.3.-.-" evidence="2"/>
<protein>
    <submittedName>
        <fullName evidence="2">GNAT family N-acetyltransferase</fullName>
        <ecNumber evidence="2">2.3.-.-</ecNumber>
    </submittedName>
</protein>
<evidence type="ECO:0000259" key="1">
    <source>
        <dbReference type="PROSITE" id="PS51186"/>
    </source>
</evidence>
<dbReference type="EMBL" id="JBHSAQ010000013">
    <property type="protein sequence ID" value="MFC3959706.1"/>
    <property type="molecule type" value="Genomic_DNA"/>
</dbReference>
<dbReference type="InterPro" id="IPR000182">
    <property type="entry name" value="GNAT_dom"/>
</dbReference>
<gene>
    <name evidence="2" type="ORF">ACFOUR_15195</name>
</gene>